<accession>A0A168LH19</accession>
<sequence length="369" mass="42371">PKLSIKGHASEKASDNPFSTAKHFLNQFELILNTANANVEQSWEHWLTCAIDYDQRAWFDDTIAKKGLSWKAAQQKIIKAYDNIEPRIYSGLNLLKMKMHPSETVQDFRLRFQKACTDARWTDDYKTAQVCLNVLPQRIKDAILSNFYSWNAQNKDTDIATAVPKSAEHVLNMATRVQILPHHMQQPRSDTNIGFKRPYEDNDSSKRYRQKPKCILHPNAQHSTNECEALKRAQGNSVQTRPCRYCKAPFIRPHTCNPKTDPVVQSIQQQVPNDDYEYQDLREISEGKTQHNTKRKISTEHNLLYVPIIIQNERTRALIDTGADTSIISLSFIHNNKIQHTPSKGILHLAGQDNTVPRIGTTTPLTIRY</sequence>
<dbReference type="InterPro" id="IPR018061">
    <property type="entry name" value="Retropepsins"/>
</dbReference>
<feature type="non-terminal residue" evidence="5">
    <location>
        <position position="369"/>
    </location>
</feature>
<dbReference type="AlphaFoldDB" id="A0A168LH19"/>
<dbReference type="GO" id="GO:0006508">
    <property type="term" value="P:proteolysis"/>
    <property type="evidence" value="ECO:0007669"/>
    <property type="project" value="InterPro"/>
</dbReference>
<dbReference type="InParanoid" id="A0A168LH19"/>
<feature type="region of interest" description="Disordered" evidence="3">
    <location>
        <begin position="186"/>
        <end position="208"/>
    </location>
</feature>
<evidence type="ECO:0000256" key="2">
    <source>
        <dbReference type="ARBA" id="ARBA00022801"/>
    </source>
</evidence>
<organism evidence="5">
    <name type="scientific">Absidia glauca</name>
    <name type="common">Pin mould</name>
    <dbReference type="NCBI Taxonomy" id="4829"/>
    <lineage>
        <taxon>Eukaryota</taxon>
        <taxon>Fungi</taxon>
        <taxon>Fungi incertae sedis</taxon>
        <taxon>Mucoromycota</taxon>
        <taxon>Mucoromycotina</taxon>
        <taxon>Mucoromycetes</taxon>
        <taxon>Mucorales</taxon>
        <taxon>Cunninghamellaceae</taxon>
        <taxon>Absidia</taxon>
    </lineage>
</organism>
<dbReference type="OrthoDB" id="2280553at2759"/>
<reference evidence="5" key="1">
    <citation type="submission" date="2016-04" db="EMBL/GenBank/DDBJ databases">
        <authorList>
            <person name="Evans L.H."/>
            <person name="Alamgir A."/>
            <person name="Owens N."/>
            <person name="Weber N.D."/>
            <person name="Virtaneva K."/>
            <person name="Barbian K."/>
            <person name="Babar A."/>
            <person name="Rosenke K."/>
        </authorList>
    </citation>
    <scope>NUCLEOTIDE SEQUENCE [LARGE SCALE GENOMIC DNA]</scope>
    <source>
        <strain evidence="5">CBS 101.48</strain>
    </source>
</reference>
<dbReference type="PROSITE" id="PS50175">
    <property type="entry name" value="ASP_PROT_RETROV"/>
    <property type="match status" value="1"/>
</dbReference>
<evidence type="ECO:0000259" key="4">
    <source>
        <dbReference type="PROSITE" id="PS50175"/>
    </source>
</evidence>
<dbReference type="EMBL" id="LT551256">
    <property type="protein sequence ID" value="SAL96769.1"/>
    <property type="molecule type" value="Genomic_DNA"/>
</dbReference>
<evidence type="ECO:0000313" key="6">
    <source>
        <dbReference type="Proteomes" id="UP000078561"/>
    </source>
</evidence>
<dbReference type="InterPro" id="IPR021109">
    <property type="entry name" value="Peptidase_aspartic_dom_sf"/>
</dbReference>
<dbReference type="GO" id="GO:0004190">
    <property type="term" value="F:aspartic-type endopeptidase activity"/>
    <property type="evidence" value="ECO:0007669"/>
    <property type="project" value="UniProtKB-KW"/>
</dbReference>
<dbReference type="InterPro" id="IPR001969">
    <property type="entry name" value="Aspartic_peptidase_AS"/>
</dbReference>
<gene>
    <name evidence="5" type="primary">ABSGL_02191.1 scaffold 2815</name>
</gene>
<evidence type="ECO:0000313" key="5">
    <source>
        <dbReference type="EMBL" id="SAL96769.1"/>
    </source>
</evidence>
<dbReference type="Proteomes" id="UP000078561">
    <property type="component" value="Unassembled WGS sequence"/>
</dbReference>
<keyword evidence="1" id="KW-0645">Protease</keyword>
<dbReference type="Pfam" id="PF00077">
    <property type="entry name" value="RVP"/>
    <property type="match status" value="1"/>
</dbReference>
<name>A0A168LH19_ABSGL</name>
<dbReference type="SUPFAM" id="SSF50630">
    <property type="entry name" value="Acid proteases"/>
    <property type="match status" value="1"/>
</dbReference>
<keyword evidence="2" id="KW-0378">Hydrolase</keyword>
<proteinExistence type="predicted"/>
<evidence type="ECO:0000256" key="1">
    <source>
        <dbReference type="ARBA" id="ARBA00022750"/>
    </source>
</evidence>
<keyword evidence="6" id="KW-1185">Reference proteome</keyword>
<feature type="compositionally biased region" description="Basic and acidic residues" evidence="3">
    <location>
        <begin position="197"/>
        <end position="206"/>
    </location>
</feature>
<keyword evidence="1" id="KW-0064">Aspartyl protease</keyword>
<dbReference type="PROSITE" id="PS00141">
    <property type="entry name" value="ASP_PROTEASE"/>
    <property type="match status" value="1"/>
</dbReference>
<evidence type="ECO:0000256" key="3">
    <source>
        <dbReference type="SAM" id="MobiDB-lite"/>
    </source>
</evidence>
<dbReference type="CDD" id="cd00303">
    <property type="entry name" value="retropepsin_like"/>
    <property type="match status" value="1"/>
</dbReference>
<protein>
    <recommendedName>
        <fullName evidence="4">Peptidase A2 domain-containing protein</fullName>
    </recommendedName>
</protein>
<dbReference type="InterPro" id="IPR001995">
    <property type="entry name" value="Peptidase_A2_cat"/>
</dbReference>
<feature type="domain" description="Peptidase A2" evidence="4">
    <location>
        <begin position="315"/>
        <end position="329"/>
    </location>
</feature>
<feature type="non-terminal residue" evidence="5">
    <location>
        <position position="1"/>
    </location>
</feature>
<dbReference type="Gene3D" id="2.40.70.10">
    <property type="entry name" value="Acid Proteases"/>
    <property type="match status" value="1"/>
</dbReference>